<feature type="region of interest" description="Disordered" evidence="2">
    <location>
        <begin position="678"/>
        <end position="702"/>
    </location>
</feature>
<gene>
    <name evidence="3" type="ORF">THRCLA_09213</name>
</gene>
<feature type="non-terminal residue" evidence="3">
    <location>
        <position position="702"/>
    </location>
</feature>
<sequence length="702" mass="78155">MIIAINDVDCTNLAFGQVVNVAKTQSFPLTLTILPKVHIAQFFPVESRHRRNNSLGDLPKTPPAGSSRWSAVGNKFGQMLNMPAKRLNESSKTGESPRHASLTPSPNGNQFTVSWNSPPPQPQIQIASVNPPPSPSTHVDGNFQSKFKTWQDSIGLDIVKNTSSTLFSKMLTNKHEERDRQLAALVRGINIQGQIAPDSSSNSIYHTSPLEVYTGTRRLQKHEDEGDFSFQWYRSVSPTECLAIQSAQDSSYLPSLDDVDALVYVQCCASRKNEDGKTRPKVAIHGPIALDPTIKETVQMVVEAGSGSFSATLANSDQENSFQLKLNDKSLTLLKISEDETGIVIQADYSKDTHIYLNPADPLGFILRVKDFGDIVGAKAGEMCHLNLKNLQEIHLVAQTAPSRDFIALAIRTFRKRAISDKDANAAVRSEVTYCGKLVEKSILDHQMEDEVIPDEVVKPTLHRSNSLKSSGENTQIADLQAQVNSQAVVIKAAQNECHLLQTALDVRDRKLNEAVGLVKQHQTTIDTLLAEIKSVKITAERNKKFETHVKVLQQQVLFLEREKRACEVSLVESQDAEIQMQKQLHLAQADARAVRADLVDIQQEKMKLIEERNALKAKANDLSKEMRRLLKGGRSIADIEAQLNDRTRLQVELSVAKANIKKYQDEATEYEGMLNAQPKRRSHDNSDTQRLMSQNAELQRL</sequence>
<keyword evidence="4" id="KW-1185">Reference proteome</keyword>
<evidence type="ECO:0000256" key="1">
    <source>
        <dbReference type="SAM" id="Coils"/>
    </source>
</evidence>
<feature type="coiled-coil region" evidence="1">
    <location>
        <begin position="592"/>
        <end position="674"/>
    </location>
</feature>
<reference evidence="3 4" key="1">
    <citation type="journal article" date="2014" name="Genome Biol. Evol.">
        <title>The secreted proteins of Achlya hypogyna and Thraustotheca clavata identify the ancestral oomycete secretome and reveal gene acquisitions by horizontal gene transfer.</title>
        <authorList>
            <person name="Misner I."/>
            <person name="Blouin N."/>
            <person name="Leonard G."/>
            <person name="Richards T.A."/>
            <person name="Lane C.E."/>
        </authorList>
    </citation>
    <scope>NUCLEOTIDE SEQUENCE [LARGE SCALE GENOMIC DNA]</scope>
    <source>
        <strain evidence="3 4">ATCC 34112</strain>
    </source>
</reference>
<proteinExistence type="predicted"/>
<protein>
    <submittedName>
        <fullName evidence="3">Uncharacterized protein</fullName>
    </submittedName>
</protein>
<evidence type="ECO:0000313" key="3">
    <source>
        <dbReference type="EMBL" id="OQR90740.1"/>
    </source>
</evidence>
<comment type="caution">
    <text evidence="3">The sequence shown here is derived from an EMBL/GenBank/DDBJ whole genome shotgun (WGS) entry which is preliminary data.</text>
</comment>
<accession>A0A1V9YYX1</accession>
<dbReference type="AlphaFoldDB" id="A0A1V9YYX1"/>
<dbReference type="PANTHER" id="PTHR31149">
    <property type="entry name" value="EXPRESSED PROTEIN"/>
    <property type="match status" value="1"/>
</dbReference>
<evidence type="ECO:0000313" key="4">
    <source>
        <dbReference type="Proteomes" id="UP000243217"/>
    </source>
</evidence>
<name>A0A1V9YYX1_9STRA</name>
<keyword evidence="1" id="KW-0175">Coiled coil</keyword>
<feature type="compositionally biased region" description="Polar residues" evidence="2">
    <location>
        <begin position="102"/>
        <end position="116"/>
    </location>
</feature>
<feature type="region of interest" description="Disordered" evidence="2">
    <location>
        <begin position="87"/>
        <end position="143"/>
    </location>
</feature>
<feature type="region of interest" description="Disordered" evidence="2">
    <location>
        <begin position="50"/>
        <end position="69"/>
    </location>
</feature>
<dbReference type="STRING" id="74557.A0A1V9YYX1"/>
<dbReference type="EMBL" id="JNBS01002492">
    <property type="protein sequence ID" value="OQR90740.1"/>
    <property type="molecule type" value="Genomic_DNA"/>
</dbReference>
<organism evidence="3 4">
    <name type="scientific">Thraustotheca clavata</name>
    <dbReference type="NCBI Taxonomy" id="74557"/>
    <lineage>
        <taxon>Eukaryota</taxon>
        <taxon>Sar</taxon>
        <taxon>Stramenopiles</taxon>
        <taxon>Oomycota</taxon>
        <taxon>Saprolegniomycetes</taxon>
        <taxon>Saprolegniales</taxon>
        <taxon>Achlyaceae</taxon>
        <taxon>Thraustotheca</taxon>
    </lineage>
</organism>
<evidence type="ECO:0000256" key="2">
    <source>
        <dbReference type="SAM" id="MobiDB-lite"/>
    </source>
</evidence>
<dbReference type="OrthoDB" id="73771at2759"/>
<feature type="compositionally biased region" description="Polar residues" evidence="2">
    <location>
        <begin position="689"/>
        <end position="702"/>
    </location>
</feature>
<dbReference type="Gene3D" id="2.60.40.2700">
    <property type="match status" value="1"/>
</dbReference>
<dbReference type="PANTHER" id="PTHR31149:SF11">
    <property type="entry name" value="187-KDA MICROTUBULE-ASSOCIATED PROTEIN AIR9"/>
    <property type="match status" value="1"/>
</dbReference>
<dbReference type="Proteomes" id="UP000243217">
    <property type="component" value="Unassembled WGS sequence"/>
</dbReference>